<sequence>MRSLFNLLSEMRSHSLLYIQKMRSLSKQQKVLNSVLFYFKPIITL</sequence>
<proteinExistence type="predicted"/>
<dbReference type="Proteomes" id="UP001211711">
    <property type="component" value="Unassembled WGS sequence"/>
</dbReference>
<evidence type="ECO:0008006" key="3">
    <source>
        <dbReference type="Google" id="ProtNLM"/>
    </source>
</evidence>
<evidence type="ECO:0000313" key="2">
    <source>
        <dbReference type="Proteomes" id="UP001211711"/>
    </source>
</evidence>
<protein>
    <recommendedName>
        <fullName evidence="3">Transposase</fullName>
    </recommendedName>
</protein>
<comment type="caution">
    <text evidence="1">The sequence shown here is derived from an EMBL/GenBank/DDBJ whole genome shotgun (WGS) entry which is preliminary data.</text>
</comment>
<organism evidence="1 2">
    <name type="scientific">Sphaerospermopsis kisseleviana CS-549</name>
    <dbReference type="NCBI Taxonomy" id="3021783"/>
    <lineage>
        <taxon>Bacteria</taxon>
        <taxon>Bacillati</taxon>
        <taxon>Cyanobacteriota</taxon>
        <taxon>Cyanophyceae</taxon>
        <taxon>Nostocales</taxon>
        <taxon>Aphanizomenonaceae</taxon>
        <taxon>Sphaerospermopsis</taxon>
        <taxon>Sphaerospermopsis kisseleviana</taxon>
    </lineage>
</organism>
<keyword evidence="2" id="KW-1185">Reference proteome</keyword>
<dbReference type="EMBL" id="JAQMTI010000197">
    <property type="protein sequence ID" value="MDB9442881.1"/>
    <property type="molecule type" value="Genomic_DNA"/>
</dbReference>
<dbReference type="RefSeq" id="WP_190346268.1">
    <property type="nucleotide sequence ID" value="NZ_JAQMTI010000197.1"/>
</dbReference>
<gene>
    <name evidence="1" type="ORF">PN497_16155</name>
</gene>
<evidence type="ECO:0000313" key="1">
    <source>
        <dbReference type="EMBL" id="MDB9442881.1"/>
    </source>
</evidence>
<name>A0ABT4ZTX9_9CYAN</name>
<reference evidence="1 2" key="1">
    <citation type="submission" date="2023-01" db="EMBL/GenBank/DDBJ databases">
        <title>Genomes from the Australian National Cyanobacteria Reference Collection.</title>
        <authorList>
            <person name="Willis A."/>
            <person name="Lee E.M.F."/>
        </authorList>
    </citation>
    <scope>NUCLEOTIDE SEQUENCE [LARGE SCALE GENOMIC DNA]</scope>
    <source>
        <strain evidence="1 2">CS-549</strain>
    </source>
</reference>
<accession>A0ABT4ZTX9</accession>